<evidence type="ECO:0008006" key="3">
    <source>
        <dbReference type="Google" id="ProtNLM"/>
    </source>
</evidence>
<keyword evidence="2" id="KW-1185">Reference proteome</keyword>
<evidence type="ECO:0000313" key="1">
    <source>
        <dbReference type="EMBL" id="SDX13673.1"/>
    </source>
</evidence>
<dbReference type="InterPro" id="IPR013784">
    <property type="entry name" value="Carb-bd-like_fold"/>
</dbReference>
<protein>
    <recommendedName>
        <fullName evidence="3">Carboxypeptidase regulatory-like domain-containing protein</fullName>
    </recommendedName>
</protein>
<accession>A0A8X8II38</accession>
<comment type="caution">
    <text evidence="1">The sequence shown here is derived from an EMBL/GenBank/DDBJ whole genome shotgun (WGS) entry which is preliminary data.</text>
</comment>
<proteinExistence type="predicted"/>
<dbReference type="AlphaFoldDB" id="A0A8X8II38"/>
<name>A0A8X8II38_9BACT</name>
<dbReference type="EMBL" id="FNNO01000009">
    <property type="protein sequence ID" value="SDX13673.1"/>
    <property type="molecule type" value="Genomic_DNA"/>
</dbReference>
<dbReference type="SUPFAM" id="SSF49452">
    <property type="entry name" value="Starch-binding domain-like"/>
    <property type="match status" value="1"/>
</dbReference>
<gene>
    <name evidence="1" type="ORF">SAMN05444410_109145</name>
</gene>
<dbReference type="GO" id="GO:0030246">
    <property type="term" value="F:carbohydrate binding"/>
    <property type="evidence" value="ECO:0007669"/>
    <property type="project" value="InterPro"/>
</dbReference>
<evidence type="ECO:0000313" key="2">
    <source>
        <dbReference type="Proteomes" id="UP000198711"/>
    </source>
</evidence>
<dbReference type="RefSeq" id="WP_139173904.1">
    <property type="nucleotide sequence ID" value="NZ_FNNO01000009.1"/>
</dbReference>
<dbReference type="Proteomes" id="UP000198711">
    <property type="component" value="Unassembled WGS sequence"/>
</dbReference>
<sequence>MACSSGKKLHSSVPKQGISGKLLFASGNHMPMVGAPPNDPQPLKGTILVYEPTNLSQVTRMGDAPEYTAIHTRQIASVETDSSGTFSIALPPGAYSLFVKRNDHYYANLFDNNNNIALYTVEEGKLTTVKITVSTTAVY</sequence>
<organism evidence="1 2">
    <name type="scientific">Hydrobacter penzbergensis</name>
    <dbReference type="NCBI Taxonomy" id="1235997"/>
    <lineage>
        <taxon>Bacteria</taxon>
        <taxon>Pseudomonadati</taxon>
        <taxon>Bacteroidota</taxon>
        <taxon>Chitinophagia</taxon>
        <taxon>Chitinophagales</taxon>
        <taxon>Chitinophagaceae</taxon>
        <taxon>Hydrobacter</taxon>
    </lineage>
</organism>
<dbReference type="Gene3D" id="2.60.40.1120">
    <property type="entry name" value="Carboxypeptidase-like, regulatory domain"/>
    <property type="match status" value="1"/>
</dbReference>
<reference evidence="1 2" key="1">
    <citation type="submission" date="2016-10" db="EMBL/GenBank/DDBJ databases">
        <authorList>
            <person name="Varghese N."/>
            <person name="Submissions S."/>
        </authorList>
    </citation>
    <scope>NUCLEOTIDE SEQUENCE [LARGE SCALE GENOMIC DNA]</scope>
    <source>
        <strain evidence="1 2">DSM 25353</strain>
    </source>
</reference>